<proteinExistence type="inferred from homology"/>
<evidence type="ECO:0000313" key="10">
    <source>
        <dbReference type="EMBL" id="KAJ8776308.1"/>
    </source>
</evidence>
<feature type="region of interest" description="Disordered" evidence="8">
    <location>
        <begin position="140"/>
        <end position="176"/>
    </location>
</feature>
<evidence type="ECO:0000259" key="9">
    <source>
        <dbReference type="PROSITE" id="PS50071"/>
    </source>
</evidence>
<dbReference type="GO" id="GO:0000977">
    <property type="term" value="F:RNA polymerase II transcription regulatory region sequence-specific DNA binding"/>
    <property type="evidence" value="ECO:0007669"/>
    <property type="project" value="TreeGrafter"/>
</dbReference>
<dbReference type="PANTHER" id="PTHR24332:SF16">
    <property type="entry name" value="HOMEOBOX PROTEIN CDX-1"/>
    <property type="match status" value="1"/>
</dbReference>
<dbReference type="GO" id="GO:0030154">
    <property type="term" value="P:cell differentiation"/>
    <property type="evidence" value="ECO:0007669"/>
    <property type="project" value="TreeGrafter"/>
</dbReference>
<dbReference type="PANTHER" id="PTHR24332">
    <property type="entry name" value="HOMEOBOX PROTEIN CDX"/>
    <property type="match status" value="1"/>
</dbReference>
<dbReference type="GO" id="GO:0009948">
    <property type="term" value="P:anterior/posterior axis specification"/>
    <property type="evidence" value="ECO:0007669"/>
    <property type="project" value="TreeGrafter"/>
</dbReference>
<evidence type="ECO:0000256" key="1">
    <source>
        <dbReference type="ARBA" id="ARBA00004123"/>
    </source>
</evidence>
<dbReference type="CDD" id="cd00086">
    <property type="entry name" value="homeodomain"/>
    <property type="match status" value="1"/>
</dbReference>
<dbReference type="InterPro" id="IPR001356">
    <property type="entry name" value="HD"/>
</dbReference>
<keyword evidence="5 6" id="KW-0539">Nucleus</keyword>
<evidence type="ECO:0000256" key="4">
    <source>
        <dbReference type="ARBA" id="ARBA00023155"/>
    </source>
</evidence>
<evidence type="ECO:0000256" key="8">
    <source>
        <dbReference type="SAM" id="MobiDB-lite"/>
    </source>
</evidence>
<gene>
    <name evidence="10" type="ORF">J1605_015606</name>
</gene>
<evidence type="ECO:0000313" key="11">
    <source>
        <dbReference type="Proteomes" id="UP001159641"/>
    </source>
</evidence>
<name>A0AB34GA58_ESCRO</name>
<protein>
    <recommendedName>
        <fullName evidence="9">Homeobox domain-containing protein</fullName>
    </recommendedName>
</protein>
<evidence type="ECO:0000256" key="6">
    <source>
        <dbReference type="PROSITE-ProRule" id="PRU00108"/>
    </source>
</evidence>
<dbReference type="EMBL" id="JAIQCJ010002438">
    <property type="protein sequence ID" value="KAJ8776308.1"/>
    <property type="molecule type" value="Genomic_DNA"/>
</dbReference>
<feature type="compositionally biased region" description="Polar residues" evidence="8">
    <location>
        <begin position="74"/>
        <end position="84"/>
    </location>
</feature>
<accession>A0AB34GA58</accession>
<evidence type="ECO:0000256" key="3">
    <source>
        <dbReference type="ARBA" id="ARBA00023125"/>
    </source>
</evidence>
<dbReference type="SUPFAM" id="SSF46689">
    <property type="entry name" value="Homeodomain-like"/>
    <property type="match status" value="1"/>
</dbReference>
<dbReference type="PROSITE" id="PS50071">
    <property type="entry name" value="HOMEOBOX_2"/>
    <property type="match status" value="1"/>
</dbReference>
<dbReference type="Gene3D" id="1.10.10.60">
    <property type="entry name" value="Homeodomain-like"/>
    <property type="match status" value="1"/>
</dbReference>
<dbReference type="GO" id="GO:0003700">
    <property type="term" value="F:DNA-binding transcription factor activity"/>
    <property type="evidence" value="ECO:0007669"/>
    <property type="project" value="TreeGrafter"/>
</dbReference>
<keyword evidence="3 6" id="KW-0238">DNA-binding</keyword>
<dbReference type="InterPro" id="IPR047152">
    <property type="entry name" value="Caudal_homeobox"/>
</dbReference>
<keyword evidence="4 6" id="KW-0371">Homeobox</keyword>
<feature type="domain" description="Homeobox" evidence="9">
    <location>
        <begin position="109"/>
        <end position="148"/>
    </location>
</feature>
<dbReference type="SMART" id="SM00389">
    <property type="entry name" value="HOX"/>
    <property type="match status" value="1"/>
</dbReference>
<dbReference type="InterPro" id="IPR020479">
    <property type="entry name" value="HD_metazoa"/>
</dbReference>
<dbReference type="PRINTS" id="PR00024">
    <property type="entry name" value="HOMEOBOX"/>
</dbReference>
<feature type="region of interest" description="Disordered" evidence="8">
    <location>
        <begin position="1"/>
        <end position="85"/>
    </location>
</feature>
<dbReference type="InterPro" id="IPR000047">
    <property type="entry name" value="HTH_motif"/>
</dbReference>
<organism evidence="10 11">
    <name type="scientific">Eschrichtius robustus</name>
    <name type="common">California gray whale</name>
    <name type="synonym">Eschrichtius gibbosus</name>
    <dbReference type="NCBI Taxonomy" id="9764"/>
    <lineage>
        <taxon>Eukaryota</taxon>
        <taxon>Metazoa</taxon>
        <taxon>Chordata</taxon>
        <taxon>Craniata</taxon>
        <taxon>Vertebrata</taxon>
        <taxon>Euteleostomi</taxon>
        <taxon>Mammalia</taxon>
        <taxon>Eutheria</taxon>
        <taxon>Laurasiatheria</taxon>
        <taxon>Artiodactyla</taxon>
        <taxon>Whippomorpha</taxon>
        <taxon>Cetacea</taxon>
        <taxon>Mysticeti</taxon>
        <taxon>Eschrichtiidae</taxon>
        <taxon>Eschrichtius</taxon>
    </lineage>
</organism>
<dbReference type="InterPro" id="IPR009057">
    <property type="entry name" value="Homeodomain-like_sf"/>
</dbReference>
<dbReference type="Pfam" id="PF00046">
    <property type="entry name" value="Homeodomain"/>
    <property type="match status" value="1"/>
</dbReference>
<comment type="caution">
    <text evidence="10">The sequence shown here is derived from an EMBL/GenBank/DDBJ whole genome shotgun (WGS) entry which is preliminary data.</text>
</comment>
<dbReference type="AlphaFoldDB" id="A0AB34GA58"/>
<dbReference type="GO" id="GO:0005634">
    <property type="term" value="C:nucleus"/>
    <property type="evidence" value="ECO:0007669"/>
    <property type="project" value="UniProtKB-SubCell"/>
</dbReference>
<keyword evidence="11" id="KW-1185">Reference proteome</keyword>
<reference evidence="10 11" key="1">
    <citation type="submission" date="2022-11" db="EMBL/GenBank/DDBJ databases">
        <title>Whole genome sequence of Eschrichtius robustus ER-17-0199.</title>
        <authorList>
            <person name="Bruniche-Olsen A."/>
            <person name="Black A.N."/>
            <person name="Fields C.J."/>
            <person name="Walden K."/>
            <person name="Dewoody J.A."/>
        </authorList>
    </citation>
    <scope>NUCLEOTIDE SEQUENCE [LARGE SCALE GENOMIC DNA]</scope>
    <source>
        <strain evidence="10">ER-17-0199</strain>
        <tissue evidence="10">Blubber</tissue>
    </source>
</reference>
<evidence type="ECO:0000256" key="7">
    <source>
        <dbReference type="RuleBase" id="RU000682"/>
    </source>
</evidence>
<comment type="subcellular location">
    <subcellularLocation>
        <location evidence="1 6 7">Nucleus</location>
    </subcellularLocation>
</comment>
<dbReference type="PRINTS" id="PR00031">
    <property type="entry name" value="HTHREPRESSR"/>
</dbReference>
<evidence type="ECO:0000256" key="2">
    <source>
        <dbReference type="ARBA" id="ARBA00010341"/>
    </source>
</evidence>
<comment type="similarity">
    <text evidence="2">Belongs to the Caudal homeobox family.</text>
</comment>
<sequence>MYAGDVLDEDPPRYPDFTGYSRGARPSLRRRTNKPQPPAWPRWHSGPLRTSVRCPRPPGPDPGLLAQPLGCPGTPSSPRVQSRTPCEGMRCSLAARGGIGSGAGEGIPLQPSRYITMRRKSELAANLGLTERQGKLWFQSRRAKERQVNKKQQQSPLPTHDVTPTPAGPPLGGLCPCSASLLGASSPKVPVKEEHLP</sequence>
<evidence type="ECO:0000256" key="5">
    <source>
        <dbReference type="ARBA" id="ARBA00023242"/>
    </source>
</evidence>
<dbReference type="GO" id="GO:0009887">
    <property type="term" value="P:animal organ morphogenesis"/>
    <property type="evidence" value="ECO:0007669"/>
    <property type="project" value="TreeGrafter"/>
</dbReference>
<dbReference type="GO" id="GO:0006357">
    <property type="term" value="P:regulation of transcription by RNA polymerase II"/>
    <property type="evidence" value="ECO:0007669"/>
    <property type="project" value="TreeGrafter"/>
</dbReference>
<dbReference type="Proteomes" id="UP001159641">
    <property type="component" value="Unassembled WGS sequence"/>
</dbReference>
<feature type="DNA-binding region" description="Homeobox" evidence="6">
    <location>
        <begin position="111"/>
        <end position="149"/>
    </location>
</feature>